<proteinExistence type="predicted"/>
<dbReference type="InterPro" id="IPR050865">
    <property type="entry name" value="BEACH_Domain"/>
</dbReference>
<reference evidence="2" key="1">
    <citation type="submission" date="2021-01" db="EMBL/GenBank/DDBJ databases">
        <authorList>
            <consortium name="Genoscope - CEA"/>
            <person name="William W."/>
        </authorList>
    </citation>
    <scope>NUCLEOTIDE SEQUENCE</scope>
</reference>
<keyword evidence="3" id="KW-1185">Reference proteome</keyword>
<dbReference type="SMART" id="SM01026">
    <property type="entry name" value="Beach"/>
    <property type="match status" value="1"/>
</dbReference>
<feature type="domain" description="BEACH" evidence="1">
    <location>
        <begin position="2067"/>
        <end position="2303"/>
    </location>
</feature>
<name>A0A8S1R1U9_9CILI</name>
<dbReference type="EMBL" id="CAJJDN010000136">
    <property type="protein sequence ID" value="CAD8122081.1"/>
    <property type="molecule type" value="Genomic_DNA"/>
</dbReference>
<comment type="caution">
    <text evidence="2">The sequence shown here is derived from an EMBL/GenBank/DDBJ whole genome shotgun (WGS) entry which is preliminary data.</text>
</comment>
<protein>
    <recommendedName>
        <fullName evidence="1">BEACH domain-containing protein</fullName>
    </recommendedName>
</protein>
<dbReference type="PANTHER" id="PTHR13743:SF112">
    <property type="entry name" value="BEACH DOMAIN-CONTAINING PROTEIN"/>
    <property type="match status" value="1"/>
</dbReference>
<gene>
    <name evidence="2" type="ORF">PSON_ATCC_30995.1.T1360070</name>
</gene>
<sequence length="2706" mass="322080">MLSITKFNAKQKKKVWQYFNQDDSIQTDELQVTKSQIAQMEEIVNLHHPSLDFSEKQFIYIKQNLQSLSTNTLLSYCYLSLKKILEIPNNPNFSKKLIDSDEILLQESLGFDTNSHLDNISQSNIQESQTQNNTLQAKFKYQSQLFDSISFFVMTIQDILLNDTDINQNSTLLGPILYDITQIYLIQYLRLCRISIEIKNQQAFSFEHYSRGQQLLLLAYNLFNDQQIQNIYNLIYNFRIVSQLTFQDHQISLDISKILKDFLNYHYQSLQHMQQLFKFEQPLKYTFLDQFLRNSNENIYQLLFQEIQHFDQRFQSNCYVLELKWLSYYWFLTSNNQDEKLRQLVKNHINNPNSWQDLFLKLIYIGSKRLLRIFINLEKFQNSNDIMRIWQDTIFNIITNTFLIQTNQQYQQDFNDQLFLFILNYLQPILQYKYKHNQSSKKVLNLLEDSIKHRLAEETKFQKKLFDILITSDLACYGDNIQEYIFKVFSPLQFSSDPITIAKYILLCNQNQCRQKIINHIYCSIIKYRQISNINSKADLNQIIQLLHQMIIYFQKESTDENHSQFLSQQIILSLRSMITIIIKIDVPQSQQTYDQLPSFNQLLVLELPNETLPRNIFDNSLCQLISQFLNKILQLANSLKHFQLEDFYEILILVLKLIYVVQKFMILNDDIVTLNLFLDNIDQSLYEYITKVFINHEKLSQSQIKYIIENFNLLTVEDFLTKNMSSISENNQKFMNYRLLKIFISCIFECDLPSEYKQLIVNFILQAARQHKQQFSTILNKLILLLVIEKNEQSNQIRQSMIEIIKLSCEISFSNSQLYYLLRLCFGESNNLLIFRNSLPDYQYGQQLADQIFENDGDLINIFFEPQLKLVKKNNFSQGLSDFISIFKSLFENNDSYLFFKDLNSYISFPIQFNIQKGFTMYFEIQFLNKIVQENFGFQDSQELIQQENRLQFYDFATLYFKKNLKERSGIQILISKQCVQIRQFKVLNKQDFLGQVSQSFEINLTETSKYKYQINYNKDHFTAYINGQQCKSKVNQIMEINEIIQIDLGKSIESTSNISQIFCTQSFDYETNIFQGKMFNFCLIDQPIKNGSVLELETKSQYLIKFSKLLKIINPFDIQQERESKDLFEINDIIKKKQPYEVHSIFYKQISNLYDVLKNNNIYHLILLIFQEILNQQQLQEYENQITDLLTILFDQIILKNEETLNTFFKQEFNNFTTILLQITSKVKLQKLLEILVNFNEKLDQMNSKYFFQVTNQVIYQFSLFEQFVDDEIFLNSYFFELLKKKYGMPLEQIIEQIIKNPNLQILETKQFFDFLNYSLEKPFSQENKIKHQNLFYKFVSDIQLFAKLFEYQDLNSNYLHIIKSYLKLVCSTYQQSLKNNLQKYNQNTSMINQKNDVMYFSALLKACQKKLFKNTSDIFYWNFINLLLFIEELHKENLQYNPTIVDSLILEIILYRDNLKIDDSVLEIVVDILREIKNINTRCTFINLIALLLNNNTYLFEIKCKPALIDILSNLLQYDLQLFDLIENSMLELIFDSINYKDQSKSSQNFYLNLIKAKITNQHLKSIDLGRLLKILSHFPEVFQNLLAYIQSKLQQNQVKNQVILIANLLKMLNIMKKDCFAKDQNNEFEKLASQLQFFIQLFYEKNFFKFNFKKKQMDNLKIENIISCGGLFGLFSEIFLEAISNKQTKYVINNILKLLDIYLEEMNKKTDDLLVKELYGVFNYGQDKNGIKFPIITIIFKNSLSNNTESLTAPIAEIIAKILKVINEIEQQQEKQLEKSPNIQKMMMDEFNIMNSQIYIESYQNQLQQQYEEYKKNKLDLFQQKELKNTFISTTCDTSLISFKKKDLSESKNSFQTYQNNFLFFSFYFQNSFKNLVQLNQIIKDLNNGIFHKKHSLIENYKIMWSHTNLVDYENKIIFKKQIPLKNEDDEKVYLNSFQIQLESQKESKVEITQEYQEINASLRNVLNKGEDIKLVIIREGITFIDPFNNEKVVISNEGCKVSLMKYMHQEKSFLIKKFDQGCQRFYFFVINTESQFKQLKKHFQNLGMLNKKSLFEIKKNLSQKWQQGQLSNYQYIYLLNSHSGRNLFDKNNYYIFPWTSINYNNNIPIINRNFSQSIFNQRPTMLQEYFHSNQKQLDFFLSINQQDDVNFQTQQFQSSNPDQNLKEQRQDKKKQILNNFINNLQNLGESLPEFYSNPQFFSEFQLPDWVSTQTPEEFVYIMRVHLESRIVQELLPNWIDLIFGIHSQQQNKQQQSQEQPYKDQCKCQQNRNLYRENMNVCEFGQPLQQIFTEKHQSKKLFNPLFENQSQIKITTKRLLYKGDEKIISSYYYQSEFILISEQGIAIILDADKQLIQKIIVECDCLNIKLKKKLETKKPLTHQQICYIDFDNQYLPDKQESQNHILVTDKLSLFQNNTIFFIIAGYPNGEFRSFKGSKLKEKQFNTQNNSNIQCIKFCHTRNVLIIGQEDGALSLWKVSKDFQITDTPFLIISSHVKSITNIDCSVSKILSVDIENEVHIHFYDGLLIKKIQLACYGRITYCQISYTMNLYIFLNSFNKLMVYNYDGQIYIHPIEIPQQINNILPVTPFSSQFIYATDNMLYFDDIFVIKMKQDGRIIEKVHDNKIYNYNFSLIKAVQGQKLILNNRNQNNITTTQIIFQNLDRNPIRFQTVGCENGNFWCLYNEDEIFEYYEKKLQKSGLK</sequence>
<dbReference type="OrthoDB" id="29306at2759"/>
<dbReference type="PANTHER" id="PTHR13743">
    <property type="entry name" value="BEIGE/BEACH-RELATED"/>
    <property type="match status" value="1"/>
</dbReference>
<evidence type="ECO:0000313" key="3">
    <source>
        <dbReference type="Proteomes" id="UP000692954"/>
    </source>
</evidence>
<organism evidence="2 3">
    <name type="scientific">Paramecium sonneborni</name>
    <dbReference type="NCBI Taxonomy" id="65129"/>
    <lineage>
        <taxon>Eukaryota</taxon>
        <taxon>Sar</taxon>
        <taxon>Alveolata</taxon>
        <taxon>Ciliophora</taxon>
        <taxon>Intramacronucleata</taxon>
        <taxon>Oligohymenophorea</taxon>
        <taxon>Peniculida</taxon>
        <taxon>Parameciidae</taxon>
        <taxon>Paramecium</taxon>
    </lineage>
</organism>
<accession>A0A8S1R1U9</accession>
<evidence type="ECO:0000259" key="1">
    <source>
        <dbReference type="SMART" id="SM01026"/>
    </source>
</evidence>
<dbReference type="InterPro" id="IPR000409">
    <property type="entry name" value="BEACH_dom"/>
</dbReference>
<dbReference type="Proteomes" id="UP000692954">
    <property type="component" value="Unassembled WGS sequence"/>
</dbReference>
<evidence type="ECO:0000313" key="2">
    <source>
        <dbReference type="EMBL" id="CAD8122081.1"/>
    </source>
</evidence>